<keyword evidence="8" id="KW-1185">Reference proteome</keyword>
<evidence type="ECO:0000256" key="5">
    <source>
        <dbReference type="ARBA" id="ARBA00023136"/>
    </source>
</evidence>
<keyword evidence="3 6" id="KW-0812">Transmembrane</keyword>
<evidence type="ECO:0000313" key="8">
    <source>
        <dbReference type="Proteomes" id="UP001212602"/>
    </source>
</evidence>
<proteinExistence type="predicted"/>
<comment type="subcellular location">
    <subcellularLocation>
        <location evidence="1">Cell membrane</location>
        <topology evidence="1">Multi-pass membrane protein</topology>
    </subcellularLocation>
</comment>
<keyword evidence="4 6" id="KW-1133">Transmembrane helix</keyword>
<feature type="transmembrane region" description="Helical" evidence="6">
    <location>
        <begin position="29"/>
        <end position="46"/>
    </location>
</feature>
<evidence type="ECO:0000256" key="6">
    <source>
        <dbReference type="SAM" id="Phobius"/>
    </source>
</evidence>
<gene>
    <name evidence="7" type="ORF">PGB34_18120</name>
</gene>
<dbReference type="PANTHER" id="PTHR33931:SF2">
    <property type="entry name" value="HOLIN-LIKE PROTEIN CIDA"/>
    <property type="match status" value="1"/>
</dbReference>
<dbReference type="RefSeq" id="WP_271429505.1">
    <property type="nucleotide sequence ID" value="NZ_JAQIPB010000009.1"/>
</dbReference>
<organism evidence="7 8">
    <name type="scientific">Xenophilus arseniciresistens</name>
    <dbReference type="NCBI Taxonomy" id="1283306"/>
    <lineage>
        <taxon>Bacteria</taxon>
        <taxon>Pseudomonadati</taxon>
        <taxon>Pseudomonadota</taxon>
        <taxon>Betaproteobacteria</taxon>
        <taxon>Burkholderiales</taxon>
        <taxon>Comamonadaceae</taxon>
        <taxon>Xenophilus</taxon>
    </lineage>
</organism>
<dbReference type="EMBL" id="JAQIPB010000009">
    <property type="protein sequence ID" value="MDA7418287.1"/>
    <property type="molecule type" value="Genomic_DNA"/>
</dbReference>
<evidence type="ECO:0000256" key="3">
    <source>
        <dbReference type="ARBA" id="ARBA00022692"/>
    </source>
</evidence>
<dbReference type="InterPro" id="IPR005538">
    <property type="entry name" value="LrgA/CidA"/>
</dbReference>
<dbReference type="Pfam" id="PF03788">
    <property type="entry name" value="LrgA"/>
    <property type="match status" value="1"/>
</dbReference>
<evidence type="ECO:0000256" key="2">
    <source>
        <dbReference type="ARBA" id="ARBA00022475"/>
    </source>
</evidence>
<evidence type="ECO:0000256" key="1">
    <source>
        <dbReference type="ARBA" id="ARBA00004651"/>
    </source>
</evidence>
<protein>
    <submittedName>
        <fullName evidence="7">CidA/LrgA family protein</fullName>
    </submittedName>
</protein>
<comment type="caution">
    <text evidence="7">The sequence shown here is derived from an EMBL/GenBank/DDBJ whole genome shotgun (WGS) entry which is preliminary data.</text>
</comment>
<feature type="transmembrane region" description="Helical" evidence="6">
    <location>
        <begin position="88"/>
        <end position="109"/>
    </location>
</feature>
<dbReference type="AlphaFoldDB" id="A0AAE3NDL0"/>
<keyword evidence="5 6" id="KW-0472">Membrane</keyword>
<accession>A0AAE3NDL0</accession>
<feature type="transmembrane region" description="Helical" evidence="6">
    <location>
        <begin position="58"/>
        <end position="76"/>
    </location>
</feature>
<name>A0AAE3NDL0_9BURK</name>
<reference evidence="7" key="1">
    <citation type="submission" date="2023-01" db="EMBL/GenBank/DDBJ databases">
        <title>Xenophilus mangrovi sp. nov., isolated from soil of Mangrove nature reserve.</title>
        <authorList>
            <person name="Xu S."/>
            <person name="Liu Z."/>
            <person name="Xu Y."/>
        </authorList>
    </citation>
    <scope>NUCLEOTIDE SEQUENCE</scope>
    <source>
        <strain evidence="7">YW8</strain>
    </source>
</reference>
<dbReference type="PANTHER" id="PTHR33931">
    <property type="entry name" value="HOLIN-LIKE PROTEIN CIDA-RELATED"/>
    <property type="match status" value="1"/>
</dbReference>
<dbReference type="Proteomes" id="UP001212602">
    <property type="component" value="Unassembled WGS sequence"/>
</dbReference>
<dbReference type="GO" id="GO:0005886">
    <property type="term" value="C:plasma membrane"/>
    <property type="evidence" value="ECO:0007669"/>
    <property type="project" value="UniProtKB-SubCell"/>
</dbReference>
<keyword evidence="2" id="KW-1003">Cell membrane</keyword>
<sequence length="130" mass="13843">MLQAFALLLLCQLAGDAVTRLCGLPLPGAVLGLIFLLLGLLALGRVPQALGECADKLLPHMMLLFMPSVAGVMLHFERVAREWQPFLIASVAGSVITLAVTALTLRWLLRRMGHAAAHEGPAATAPQEAR</sequence>
<evidence type="ECO:0000313" key="7">
    <source>
        <dbReference type="EMBL" id="MDA7418287.1"/>
    </source>
</evidence>
<evidence type="ECO:0000256" key="4">
    <source>
        <dbReference type="ARBA" id="ARBA00022989"/>
    </source>
</evidence>